<keyword evidence="2" id="KW-1185">Reference proteome</keyword>
<name>A0ABW1FL99_9ACTN</name>
<comment type="caution">
    <text evidence="1">The sequence shown here is derived from an EMBL/GenBank/DDBJ whole genome shotgun (WGS) entry which is preliminary data.</text>
</comment>
<proteinExistence type="predicted"/>
<organism evidence="1 2">
    <name type="scientific">Streptomyces ramulosus</name>
    <dbReference type="NCBI Taxonomy" id="47762"/>
    <lineage>
        <taxon>Bacteria</taxon>
        <taxon>Bacillati</taxon>
        <taxon>Actinomycetota</taxon>
        <taxon>Actinomycetes</taxon>
        <taxon>Kitasatosporales</taxon>
        <taxon>Streptomycetaceae</taxon>
        <taxon>Streptomyces</taxon>
    </lineage>
</organism>
<accession>A0ABW1FL99</accession>
<dbReference type="EMBL" id="JBHSPW010000009">
    <property type="protein sequence ID" value="MFC5895232.1"/>
    <property type="molecule type" value="Genomic_DNA"/>
</dbReference>
<dbReference type="RefSeq" id="WP_345078015.1">
    <property type="nucleotide sequence ID" value="NZ_BAAAWG010000002.1"/>
</dbReference>
<gene>
    <name evidence="1" type="ORF">ACFP3M_20765</name>
</gene>
<evidence type="ECO:0000313" key="1">
    <source>
        <dbReference type="EMBL" id="MFC5895232.1"/>
    </source>
</evidence>
<reference evidence="2" key="1">
    <citation type="journal article" date="2019" name="Int. J. Syst. Evol. Microbiol.">
        <title>The Global Catalogue of Microorganisms (GCM) 10K type strain sequencing project: providing services to taxonomists for standard genome sequencing and annotation.</title>
        <authorList>
            <consortium name="The Broad Institute Genomics Platform"/>
            <consortium name="The Broad Institute Genome Sequencing Center for Infectious Disease"/>
            <person name="Wu L."/>
            <person name="Ma J."/>
        </authorList>
    </citation>
    <scope>NUCLEOTIDE SEQUENCE [LARGE SCALE GENOMIC DNA]</scope>
    <source>
        <strain evidence="2">CGMCC 1.15809</strain>
    </source>
</reference>
<protein>
    <submittedName>
        <fullName evidence="1">Uncharacterized protein</fullName>
    </submittedName>
</protein>
<sequence length="111" mass="12252">MCINPRGEGFTFVGPHGMHCRDVSEVLVRKEDGLPHLSMREFVYPLTKPGFRYLETVGRFLVPHVQSGVYLAEVGAVGAVGDQAKSLNEPVKIKVIGFGRTFRVCHETIAP</sequence>
<dbReference type="Proteomes" id="UP001596241">
    <property type="component" value="Unassembled WGS sequence"/>
</dbReference>
<evidence type="ECO:0000313" key="2">
    <source>
        <dbReference type="Proteomes" id="UP001596241"/>
    </source>
</evidence>